<dbReference type="Proteomes" id="UP001314169">
    <property type="component" value="Chromosome 16"/>
</dbReference>
<accession>A0ABN9ZIZ4</accession>
<dbReference type="EMBL" id="OY882873">
    <property type="protein sequence ID" value="CAK6437998.1"/>
    <property type="molecule type" value="Genomic_DNA"/>
</dbReference>
<proteinExistence type="predicted"/>
<sequence length="115" mass="12297">MNAKVPPTLGLQGQAVAPQGEGMEGWRWRGVRLTHISKAPCPELGLPTCLSYNQRDVCFPILPLSMAGESPLCGPPFCGREPQEDPGFILGILLSAPLIPEYDLAPDKATVSEGQ</sequence>
<gene>
    <name evidence="1" type="ORF">MPIPNATIZW_LOCUS6304</name>
</gene>
<name>A0ABN9ZIZ4_PIPNA</name>
<organism evidence="1 2">
    <name type="scientific">Pipistrellus nathusii</name>
    <name type="common">Nathusius' pipistrelle</name>
    <dbReference type="NCBI Taxonomy" id="59473"/>
    <lineage>
        <taxon>Eukaryota</taxon>
        <taxon>Metazoa</taxon>
        <taxon>Chordata</taxon>
        <taxon>Craniata</taxon>
        <taxon>Vertebrata</taxon>
        <taxon>Euteleostomi</taxon>
        <taxon>Mammalia</taxon>
        <taxon>Eutheria</taxon>
        <taxon>Laurasiatheria</taxon>
        <taxon>Chiroptera</taxon>
        <taxon>Yangochiroptera</taxon>
        <taxon>Vespertilionidae</taxon>
        <taxon>Pipistrellus</taxon>
    </lineage>
</organism>
<evidence type="ECO:0000313" key="2">
    <source>
        <dbReference type="Proteomes" id="UP001314169"/>
    </source>
</evidence>
<keyword evidence="2" id="KW-1185">Reference proteome</keyword>
<reference evidence="1" key="1">
    <citation type="submission" date="2023-12" db="EMBL/GenBank/DDBJ databases">
        <authorList>
            <person name="Brown T."/>
        </authorList>
    </citation>
    <scope>NUCLEOTIDE SEQUENCE</scope>
</reference>
<protein>
    <submittedName>
        <fullName evidence="1">Uncharacterized protein</fullName>
    </submittedName>
</protein>
<evidence type="ECO:0000313" key="1">
    <source>
        <dbReference type="EMBL" id="CAK6437998.1"/>
    </source>
</evidence>